<name>A0ABQ8UBU8_9EUKA</name>
<proteinExistence type="predicted"/>
<protein>
    <submittedName>
        <fullName evidence="2">Uncharacterized protein</fullName>
    </submittedName>
</protein>
<comment type="caution">
    <text evidence="2">The sequence shown here is derived from an EMBL/GenBank/DDBJ whole genome shotgun (WGS) entry which is preliminary data.</text>
</comment>
<evidence type="ECO:0000313" key="3">
    <source>
        <dbReference type="Proteomes" id="UP001141327"/>
    </source>
</evidence>
<feature type="region of interest" description="Disordered" evidence="1">
    <location>
        <begin position="79"/>
        <end position="244"/>
    </location>
</feature>
<sequence>MIGQDCASGTFVLSTGTASDASHQVPIYSLPPLDLQFFLGEKLLLLNRKEHPNLSLHTSTPLIPLPQFRHRRQPSIALSSAPSIDSDLGGTGAEIPQQHRRRYSNAPTPLGGPPELAECEDEAKDGTADRRVGRPSAPNSRETGLRESCTQHGRDLLQSPARTPAHRRAVSAEPYYLARGYSPERSPKRFDSPSASPSHPHGLSATCASRTTPAPAPGPGSTAGTQTGEAGDEPEKPYWVNPNLGNPAAHKDAVLPVLPLSAYSIYLKHFKRPPSIKMLNTTPHHLTSPNIT</sequence>
<reference evidence="2" key="1">
    <citation type="journal article" date="2022" name="bioRxiv">
        <title>Genomics of Preaxostyla Flagellates Illuminates Evolutionary Transitions and the Path Towards Mitochondrial Loss.</title>
        <authorList>
            <person name="Novak L.V.F."/>
            <person name="Treitli S.C."/>
            <person name="Pyrih J."/>
            <person name="Halakuc P."/>
            <person name="Pipaliya S.V."/>
            <person name="Vacek V."/>
            <person name="Brzon O."/>
            <person name="Soukal P."/>
            <person name="Eme L."/>
            <person name="Dacks J.B."/>
            <person name="Karnkowska A."/>
            <person name="Elias M."/>
            <person name="Hampl V."/>
        </authorList>
    </citation>
    <scope>NUCLEOTIDE SEQUENCE</scope>
    <source>
        <strain evidence="2">RCP-MX</strain>
    </source>
</reference>
<feature type="compositionally biased region" description="Low complexity" evidence="1">
    <location>
        <begin position="208"/>
        <end position="228"/>
    </location>
</feature>
<evidence type="ECO:0000313" key="2">
    <source>
        <dbReference type="EMBL" id="KAJ4456760.1"/>
    </source>
</evidence>
<evidence type="ECO:0000256" key="1">
    <source>
        <dbReference type="SAM" id="MobiDB-lite"/>
    </source>
</evidence>
<accession>A0ABQ8UBU8</accession>
<dbReference type="Proteomes" id="UP001141327">
    <property type="component" value="Unassembled WGS sequence"/>
</dbReference>
<dbReference type="EMBL" id="JAPMOS010000061">
    <property type="protein sequence ID" value="KAJ4456760.1"/>
    <property type="molecule type" value="Genomic_DNA"/>
</dbReference>
<organism evidence="2 3">
    <name type="scientific">Paratrimastix pyriformis</name>
    <dbReference type="NCBI Taxonomy" id="342808"/>
    <lineage>
        <taxon>Eukaryota</taxon>
        <taxon>Metamonada</taxon>
        <taxon>Preaxostyla</taxon>
        <taxon>Paratrimastigidae</taxon>
        <taxon>Paratrimastix</taxon>
    </lineage>
</organism>
<keyword evidence="3" id="KW-1185">Reference proteome</keyword>
<gene>
    <name evidence="2" type="ORF">PAPYR_7884</name>
</gene>